<name>A0AAQ4FL91_AMBAM</name>
<protein>
    <submittedName>
        <fullName evidence="1">Uncharacterized protein</fullName>
    </submittedName>
</protein>
<keyword evidence="2" id="KW-1185">Reference proteome</keyword>
<comment type="caution">
    <text evidence="1">The sequence shown here is derived from an EMBL/GenBank/DDBJ whole genome shotgun (WGS) entry which is preliminary data.</text>
</comment>
<evidence type="ECO:0000313" key="1">
    <source>
        <dbReference type="EMBL" id="KAK8788074.1"/>
    </source>
</evidence>
<dbReference type="Proteomes" id="UP001321473">
    <property type="component" value="Unassembled WGS sequence"/>
</dbReference>
<dbReference type="AlphaFoldDB" id="A0AAQ4FL91"/>
<sequence length="114" mass="12849">MSLSQVRKHPSIRVDEQACVAYGQDGDRFFSFEVIKGVANKVAPLLNATLLRDRTPCMALYNLELEDGSRSWSRSPERYVKMVDEVHALLRKRLRPAGSPPPEASGLWGYLFPS</sequence>
<gene>
    <name evidence="1" type="ORF">V5799_022147</name>
</gene>
<dbReference type="EMBL" id="JARKHS020001164">
    <property type="protein sequence ID" value="KAK8788074.1"/>
    <property type="molecule type" value="Genomic_DNA"/>
</dbReference>
<evidence type="ECO:0000313" key="2">
    <source>
        <dbReference type="Proteomes" id="UP001321473"/>
    </source>
</evidence>
<reference evidence="1 2" key="1">
    <citation type="journal article" date="2023" name="Arcadia Sci">
        <title>De novo assembly of a long-read Amblyomma americanum tick genome.</title>
        <authorList>
            <person name="Chou S."/>
            <person name="Poskanzer K.E."/>
            <person name="Rollins M."/>
            <person name="Thuy-Boun P.S."/>
        </authorList>
    </citation>
    <scope>NUCLEOTIDE SEQUENCE [LARGE SCALE GENOMIC DNA]</scope>
    <source>
        <strain evidence="1">F_SG_1</strain>
        <tissue evidence="1">Salivary glands</tissue>
    </source>
</reference>
<accession>A0AAQ4FL91</accession>
<organism evidence="1 2">
    <name type="scientific">Amblyomma americanum</name>
    <name type="common">Lone star tick</name>
    <dbReference type="NCBI Taxonomy" id="6943"/>
    <lineage>
        <taxon>Eukaryota</taxon>
        <taxon>Metazoa</taxon>
        <taxon>Ecdysozoa</taxon>
        <taxon>Arthropoda</taxon>
        <taxon>Chelicerata</taxon>
        <taxon>Arachnida</taxon>
        <taxon>Acari</taxon>
        <taxon>Parasitiformes</taxon>
        <taxon>Ixodida</taxon>
        <taxon>Ixodoidea</taxon>
        <taxon>Ixodidae</taxon>
        <taxon>Amblyomminae</taxon>
        <taxon>Amblyomma</taxon>
    </lineage>
</organism>
<proteinExistence type="predicted"/>